<accession>A0ABZ0JNG0</accession>
<evidence type="ECO:0000313" key="3">
    <source>
        <dbReference type="Proteomes" id="UP001302020"/>
    </source>
</evidence>
<dbReference type="RefSeq" id="WP_317844055.1">
    <property type="nucleotide sequence ID" value="NZ_CP126170.1"/>
</dbReference>
<dbReference type="Pfam" id="PF25181">
    <property type="entry name" value="Phage_Bbp19"/>
    <property type="match status" value="1"/>
</dbReference>
<dbReference type="Proteomes" id="UP001302020">
    <property type="component" value="Chromosome"/>
</dbReference>
<sequence length="77" mass="8434">MAKADDQMYRRVFGQGDGEIILEDLVRRYAARAKTDGGIDAILKTYHGAGAREVVELILSKVNAGRQEIADSAEPNE</sequence>
<evidence type="ECO:0000313" key="2">
    <source>
        <dbReference type="EMBL" id="WOS40687.1"/>
    </source>
</evidence>
<dbReference type="InterPro" id="IPR057447">
    <property type="entry name" value="Bbp19-like_phage"/>
</dbReference>
<reference evidence="2 3" key="1">
    <citation type="submission" date="2023-05" db="EMBL/GenBank/DDBJ databases">
        <title>Xanthomonas rydalmerenesis sp. nov., a novel Xanthomonas species isolated from Fragaria x ananassa.</title>
        <authorList>
            <person name="McKnight D.J.E."/>
            <person name="Wong-Bajracharya J."/>
            <person name="Okoh E.B."/>
            <person name="Snijders F."/>
            <person name="Lidbetter F."/>
            <person name="Webster J."/>
            <person name="Djordjevic S.P."/>
            <person name="Bogema D.R."/>
            <person name="Chapman T.A."/>
        </authorList>
    </citation>
    <scope>NUCLEOTIDE SEQUENCE [LARGE SCALE GENOMIC DNA]</scope>
    <source>
        <strain evidence="2 3">DAR34883</strain>
    </source>
</reference>
<organism evidence="2 3">
    <name type="scientific">Xanthomonas rydalmerensis</name>
    <dbReference type="NCBI Taxonomy" id="3046274"/>
    <lineage>
        <taxon>Bacteria</taxon>
        <taxon>Pseudomonadati</taxon>
        <taxon>Pseudomonadota</taxon>
        <taxon>Gammaproteobacteria</taxon>
        <taxon>Lysobacterales</taxon>
        <taxon>Lysobacteraceae</taxon>
        <taxon>Xanthomonas</taxon>
    </lineage>
</organism>
<proteinExistence type="predicted"/>
<dbReference type="EMBL" id="CP126172">
    <property type="protein sequence ID" value="WOS40687.1"/>
    <property type="molecule type" value="Genomic_DNA"/>
</dbReference>
<name>A0ABZ0JNG0_9XANT</name>
<keyword evidence="3" id="KW-1185">Reference proteome</keyword>
<gene>
    <name evidence="2" type="ORF">QN243_20215</name>
</gene>
<feature type="domain" description="Bbp19-like phage" evidence="1">
    <location>
        <begin position="9"/>
        <end position="59"/>
    </location>
</feature>
<protein>
    <recommendedName>
        <fullName evidence="1">Bbp19-like phage domain-containing protein</fullName>
    </recommendedName>
</protein>
<evidence type="ECO:0000259" key="1">
    <source>
        <dbReference type="Pfam" id="PF25181"/>
    </source>
</evidence>